<dbReference type="InterPro" id="IPR016053">
    <property type="entry name" value="Haem_Oase-like"/>
</dbReference>
<dbReference type="Gene3D" id="1.20.910.10">
    <property type="entry name" value="Heme oxygenase-like"/>
    <property type="match status" value="1"/>
</dbReference>
<name>A0ABM6LTJ9_9GAMM</name>
<evidence type="ECO:0000313" key="1">
    <source>
        <dbReference type="EMBL" id="ASG65882.1"/>
    </source>
</evidence>
<reference evidence="1 2" key="1">
    <citation type="submission" date="2017-06" db="EMBL/GenBank/DDBJ databases">
        <title>Complete genome sequence of Idiomarina piscisalsi strain 10PY1A isolated from soil of Soudi Arabia.</title>
        <authorList>
            <person name="Kim M.-C."/>
            <person name="Jung B.K."/>
            <person name="Budiyanto F."/>
            <person name="Nzila A."/>
            <person name="Shin J.-H."/>
        </authorList>
    </citation>
    <scope>NUCLEOTIDE SEQUENCE [LARGE SCALE GENOMIC DNA]</scope>
    <source>
        <strain evidence="1 2">10PY1A</strain>
    </source>
</reference>
<dbReference type="CDD" id="cd19166">
    <property type="entry name" value="HemeO-bac"/>
    <property type="match status" value="1"/>
</dbReference>
<dbReference type="InterPro" id="IPR016084">
    <property type="entry name" value="Haem_Oase-like_multi-hlx"/>
</dbReference>
<accession>A0ABM6LTJ9</accession>
<dbReference type="Pfam" id="PF01126">
    <property type="entry name" value="Heme_oxygenase"/>
    <property type="match status" value="2"/>
</dbReference>
<dbReference type="Proteomes" id="UP000197717">
    <property type="component" value="Chromosome"/>
</dbReference>
<dbReference type="EMBL" id="CP022133">
    <property type="protein sequence ID" value="ASG65882.1"/>
    <property type="molecule type" value="Genomic_DNA"/>
</dbReference>
<evidence type="ECO:0000313" key="2">
    <source>
        <dbReference type="Proteomes" id="UP000197717"/>
    </source>
</evidence>
<organism evidence="1 2">
    <name type="scientific">Idiomarina piscisalsi</name>
    <dbReference type="NCBI Taxonomy" id="1096243"/>
    <lineage>
        <taxon>Bacteria</taxon>
        <taxon>Pseudomonadati</taxon>
        <taxon>Pseudomonadota</taxon>
        <taxon>Gammaproteobacteria</taxon>
        <taxon>Alteromonadales</taxon>
        <taxon>Idiomarinaceae</taxon>
        <taxon>Idiomarina</taxon>
    </lineage>
</organism>
<proteinExistence type="predicted"/>
<dbReference type="SUPFAM" id="SSF48613">
    <property type="entry name" value="Heme oxygenase-like"/>
    <property type="match status" value="1"/>
</dbReference>
<sequence length="200" mass="22753">MLVSFPVLTELRTKTQKLHSQLERESGFSDLMKATVSYDQYVSALKNLHYFLSTLEPSIAFHLSENKYRYQRRLWCVEADLASLNGLIHPTIEPTDLTYNEAIGAAYVIEGSTLGGKLLYKRLQKQDFIAKASALSYFSFYRKNTWSDYIGWLEKQSFNPEAIDSICLGATHAFELLLECSSTGTGLYSANREYGIDRTD</sequence>
<keyword evidence="2" id="KW-1185">Reference proteome</keyword>
<evidence type="ECO:0008006" key="3">
    <source>
        <dbReference type="Google" id="ProtNLM"/>
    </source>
</evidence>
<gene>
    <name evidence="1" type="ORF">CEW91_06895</name>
</gene>
<protein>
    <recommendedName>
        <fullName evidence="3">Heme oxygenase</fullName>
    </recommendedName>
</protein>